<accession>A0A2H9UP63</accession>
<keyword evidence="1" id="KW-0479">Metal-binding</keyword>
<proteinExistence type="inferred from homology"/>
<name>A0A2H9UP63_9GAMM</name>
<evidence type="ECO:0000256" key="4">
    <source>
        <dbReference type="ARBA" id="ARBA00025742"/>
    </source>
</evidence>
<dbReference type="AlphaFoldDB" id="A0A2H9UP63"/>
<evidence type="ECO:0000313" key="7">
    <source>
        <dbReference type="Proteomes" id="UP000242351"/>
    </source>
</evidence>
<evidence type="ECO:0000259" key="5">
    <source>
        <dbReference type="Pfam" id="PF00149"/>
    </source>
</evidence>
<evidence type="ECO:0000256" key="3">
    <source>
        <dbReference type="ARBA" id="ARBA00023004"/>
    </source>
</evidence>
<dbReference type="Proteomes" id="UP000242351">
    <property type="component" value="Unassembled WGS sequence"/>
</dbReference>
<feature type="domain" description="Calcineurin-like phosphoesterase" evidence="5">
    <location>
        <begin position="2"/>
        <end position="190"/>
    </location>
</feature>
<dbReference type="InterPro" id="IPR004843">
    <property type="entry name" value="Calcineurin-like_PHP"/>
</dbReference>
<dbReference type="Pfam" id="PF00149">
    <property type="entry name" value="Metallophos"/>
    <property type="match status" value="1"/>
</dbReference>
<evidence type="ECO:0000256" key="2">
    <source>
        <dbReference type="ARBA" id="ARBA00022801"/>
    </source>
</evidence>
<dbReference type="InterPro" id="IPR029052">
    <property type="entry name" value="Metallo-depent_PP-like"/>
</dbReference>
<dbReference type="InterPro" id="IPR050884">
    <property type="entry name" value="CNP_phosphodiesterase-III"/>
</dbReference>
<reference evidence="6 7" key="1">
    <citation type="submission" date="2017-11" db="EMBL/GenBank/DDBJ databases">
        <authorList>
            <person name="Han C.G."/>
        </authorList>
    </citation>
    <scope>NUCLEOTIDE SEQUENCE [LARGE SCALE GENOMIC DNA]</scope>
    <source>
        <strain evidence="6 7">ANC 5347</strain>
    </source>
</reference>
<dbReference type="EMBL" id="PGOZ01000002">
    <property type="protein sequence ID" value="PJI33485.1"/>
    <property type="molecule type" value="Genomic_DNA"/>
</dbReference>
<organism evidence="6 7">
    <name type="scientific">Acinetobacter pseudolwoffii</name>
    <dbReference type="NCBI Taxonomy" id="2053287"/>
    <lineage>
        <taxon>Bacteria</taxon>
        <taxon>Pseudomonadati</taxon>
        <taxon>Pseudomonadota</taxon>
        <taxon>Gammaproteobacteria</taxon>
        <taxon>Moraxellales</taxon>
        <taxon>Moraxellaceae</taxon>
        <taxon>Acinetobacter</taxon>
    </lineage>
</organism>
<dbReference type="SUPFAM" id="SSF56300">
    <property type="entry name" value="Metallo-dependent phosphatases"/>
    <property type="match status" value="1"/>
</dbReference>
<dbReference type="PANTHER" id="PTHR42988:SF2">
    <property type="entry name" value="CYCLIC NUCLEOTIDE PHOSPHODIESTERASE CBUA0032-RELATED"/>
    <property type="match status" value="1"/>
</dbReference>
<comment type="caution">
    <text evidence="6">The sequence shown here is derived from an EMBL/GenBank/DDBJ whole genome shotgun (WGS) entry which is preliminary data.</text>
</comment>
<dbReference type="PANTHER" id="PTHR42988">
    <property type="entry name" value="PHOSPHOHYDROLASE"/>
    <property type="match status" value="1"/>
</dbReference>
<keyword evidence="3" id="KW-0408">Iron</keyword>
<reference evidence="6 7" key="2">
    <citation type="submission" date="2017-12" db="EMBL/GenBank/DDBJ databases">
        <title>Revising the taxonomy of the Acinetobacter lwoffii group: the description of Acinetobacter pseudolwoffii sp. nov. and emended description of Acinetobacter lwoffii.</title>
        <authorList>
            <person name="Nemec A."/>
        </authorList>
    </citation>
    <scope>NUCLEOTIDE SEQUENCE [LARGE SCALE GENOMIC DNA]</scope>
    <source>
        <strain evidence="6 7">ANC 5347</strain>
    </source>
</reference>
<comment type="similarity">
    <text evidence="4">Belongs to the cyclic nucleotide phosphodiesterase class-III family.</text>
</comment>
<dbReference type="GO" id="GO:0046872">
    <property type="term" value="F:metal ion binding"/>
    <property type="evidence" value="ECO:0007669"/>
    <property type="project" value="UniProtKB-KW"/>
</dbReference>
<evidence type="ECO:0000313" key="6">
    <source>
        <dbReference type="EMBL" id="PJI33485.1"/>
    </source>
</evidence>
<dbReference type="GO" id="GO:0016787">
    <property type="term" value="F:hydrolase activity"/>
    <property type="evidence" value="ECO:0007669"/>
    <property type="project" value="UniProtKB-KW"/>
</dbReference>
<gene>
    <name evidence="6" type="ORF">CU320_03540</name>
</gene>
<protein>
    <submittedName>
        <fullName evidence="6">3',5'-cyclic-nucleotide phosphodiesterase</fullName>
    </submittedName>
</protein>
<keyword evidence="2" id="KW-0378">Hydrolase</keyword>
<evidence type="ECO:0000256" key="1">
    <source>
        <dbReference type="ARBA" id="ARBA00022723"/>
    </source>
</evidence>
<dbReference type="CDD" id="cd07400">
    <property type="entry name" value="MPP_1"/>
    <property type="match status" value="1"/>
</dbReference>
<dbReference type="Gene3D" id="3.60.21.10">
    <property type="match status" value="1"/>
</dbReference>
<dbReference type="RefSeq" id="WP_005096310.1">
    <property type="nucleotide sequence ID" value="NZ_CP183899.1"/>
</dbReference>
<sequence length="258" mass="29665">MILHLSDLHFGTEKPECLEAIRQFCQTHPLEAVVVSGDLTQRARLSQFLACKRFLDQLETPYLVIPGNHDIPLYHLWNRLFNPFTRYQLFFGELEPTLETDNFYLVGVNSIRRRYHTKGHLSLEQIQRIDRKLGQAPSSKLKIIVSHQPFYVPFQNKRGFKDSPLMAKIALEAWAAHGLFAVLHGHLHQPAVYDLNLIFELGADHPVYDVHAGTSASHRLHKKEPNSFNLIDASGKISQYLFDDVTQSFLLKPDMLNK</sequence>